<organism evidence="1 2">
    <name type="scientific">[Collinsella] massiliensis</name>
    <dbReference type="NCBI Taxonomy" id="1232426"/>
    <lineage>
        <taxon>Bacteria</taxon>
        <taxon>Bacillati</taxon>
        <taxon>Actinomycetota</taxon>
        <taxon>Coriobacteriia</taxon>
        <taxon>Coriobacteriales</taxon>
        <taxon>Coriobacteriaceae</taxon>
        <taxon>Enorma</taxon>
    </lineage>
</organism>
<dbReference type="InterPro" id="IPR047663">
    <property type="entry name" value="Transcription_antiterm_LoaP"/>
</dbReference>
<dbReference type="InterPro" id="IPR036735">
    <property type="entry name" value="NGN_dom_sf"/>
</dbReference>
<dbReference type="EMBL" id="NFIE01000021">
    <property type="protein sequence ID" value="OUN86261.1"/>
    <property type="molecule type" value="Genomic_DNA"/>
</dbReference>
<keyword evidence="2" id="KW-1185">Reference proteome</keyword>
<dbReference type="GO" id="GO:0006354">
    <property type="term" value="P:DNA-templated transcription elongation"/>
    <property type="evidence" value="ECO:0007669"/>
    <property type="project" value="InterPro"/>
</dbReference>
<accession>A0A1Y3XM44</accession>
<dbReference type="SUPFAM" id="SSF82679">
    <property type="entry name" value="N-utilization substance G protein NusG, N-terminal domain"/>
    <property type="match status" value="1"/>
</dbReference>
<evidence type="ECO:0000313" key="2">
    <source>
        <dbReference type="Proteomes" id="UP000195781"/>
    </source>
</evidence>
<comment type="caution">
    <text evidence="1">The sequence shown here is derived from an EMBL/GenBank/DDBJ whole genome shotgun (WGS) entry which is preliminary data.</text>
</comment>
<proteinExistence type="predicted"/>
<gene>
    <name evidence="1" type="ORF">B5G02_08745</name>
</gene>
<dbReference type="AlphaFoldDB" id="A0A1Y3XM44"/>
<dbReference type="GO" id="GO:0006355">
    <property type="term" value="P:regulation of DNA-templated transcription"/>
    <property type="evidence" value="ECO:0007669"/>
    <property type="project" value="InterPro"/>
</dbReference>
<reference evidence="2" key="1">
    <citation type="submission" date="2017-04" db="EMBL/GenBank/DDBJ databases">
        <title>Function of individual gut microbiota members based on whole genome sequencing of pure cultures obtained from chicken caecum.</title>
        <authorList>
            <person name="Medvecky M."/>
            <person name="Cejkova D."/>
            <person name="Polansky O."/>
            <person name="Karasova D."/>
            <person name="Kubasova T."/>
            <person name="Cizek A."/>
            <person name="Rychlik I."/>
        </authorList>
    </citation>
    <scope>NUCLEOTIDE SEQUENCE [LARGE SCALE GENOMIC DNA]</scope>
    <source>
        <strain evidence="2">An5</strain>
    </source>
</reference>
<dbReference type="Gene3D" id="2.30.30.30">
    <property type="match status" value="1"/>
</dbReference>
<name>A0A1Y3XM44_9ACTN</name>
<dbReference type="InterPro" id="IPR014722">
    <property type="entry name" value="Rib_uL2_dom2"/>
</dbReference>
<dbReference type="Gene3D" id="3.30.70.940">
    <property type="entry name" value="NusG, N-terminal domain"/>
    <property type="match status" value="1"/>
</dbReference>
<sequence length="165" mass="18858">MTGREQATIDALERMLGDARRYELFAPRFRFQKKIRGSWQDVDELLTPGYVYVRTSMLDVDELSREIKQAPPRAAMLMQDGKIIPLSSDEERWLERLTGGRHVVEPSIGVVEGDRVVITDGPLVGLESQIKKIDRHKRLAYMDVHLLGRTKTIKVGVEIVSKTRN</sequence>
<dbReference type="SUPFAM" id="SSF50104">
    <property type="entry name" value="Translation proteins SH3-like domain"/>
    <property type="match status" value="1"/>
</dbReference>
<dbReference type="Proteomes" id="UP000195781">
    <property type="component" value="Unassembled WGS sequence"/>
</dbReference>
<dbReference type="CDD" id="cd06091">
    <property type="entry name" value="KOW_NusG"/>
    <property type="match status" value="1"/>
</dbReference>
<dbReference type="OrthoDB" id="1681764at2"/>
<evidence type="ECO:0000313" key="1">
    <source>
        <dbReference type="EMBL" id="OUN86261.1"/>
    </source>
</evidence>
<dbReference type="NCBIfam" id="NF033641">
    <property type="entry name" value="antiterm_LoaP"/>
    <property type="match status" value="1"/>
</dbReference>
<evidence type="ECO:0008006" key="3">
    <source>
        <dbReference type="Google" id="ProtNLM"/>
    </source>
</evidence>
<dbReference type="InterPro" id="IPR008991">
    <property type="entry name" value="Translation_prot_SH3-like_sf"/>
</dbReference>
<protein>
    <recommendedName>
        <fullName evidence="3">KOW domain-containing protein</fullName>
    </recommendedName>
</protein>